<dbReference type="InterPro" id="IPR013406">
    <property type="entry name" value="CHP02574_addiction_mod"/>
</dbReference>
<proteinExistence type="predicted"/>
<evidence type="ECO:0000313" key="1">
    <source>
        <dbReference type="EMBL" id="TWU00829.1"/>
    </source>
</evidence>
<dbReference type="Pfam" id="PF09720">
    <property type="entry name" value="Unstab_antitox"/>
    <property type="match status" value="1"/>
</dbReference>
<gene>
    <name evidence="1" type="ORF">Pla52n_41980</name>
</gene>
<dbReference type="AlphaFoldDB" id="A0A5C6ANK0"/>
<comment type="caution">
    <text evidence="1">The sequence shown here is derived from an EMBL/GenBank/DDBJ whole genome shotgun (WGS) entry which is preliminary data.</text>
</comment>
<accession>A0A5C6ANK0</accession>
<reference evidence="1 2" key="1">
    <citation type="submission" date="2019-02" db="EMBL/GenBank/DDBJ databases">
        <title>Deep-cultivation of Planctomycetes and their phenomic and genomic characterization uncovers novel biology.</title>
        <authorList>
            <person name="Wiegand S."/>
            <person name="Jogler M."/>
            <person name="Boedeker C."/>
            <person name="Pinto D."/>
            <person name="Vollmers J."/>
            <person name="Rivas-Marin E."/>
            <person name="Kohn T."/>
            <person name="Peeters S.H."/>
            <person name="Heuer A."/>
            <person name="Rast P."/>
            <person name="Oberbeckmann S."/>
            <person name="Bunk B."/>
            <person name="Jeske O."/>
            <person name="Meyerdierks A."/>
            <person name="Storesund J.E."/>
            <person name="Kallscheuer N."/>
            <person name="Luecker S."/>
            <person name="Lage O.M."/>
            <person name="Pohl T."/>
            <person name="Merkel B.J."/>
            <person name="Hornburger P."/>
            <person name="Mueller R.-W."/>
            <person name="Bruemmer F."/>
            <person name="Labrenz M."/>
            <person name="Spormann A.M."/>
            <person name="Op Den Camp H."/>
            <person name="Overmann J."/>
            <person name="Amann R."/>
            <person name="Jetten M.S.M."/>
            <person name="Mascher T."/>
            <person name="Medema M.H."/>
            <person name="Devos D.P."/>
            <person name="Kaster A.-K."/>
            <person name="Ovreas L."/>
            <person name="Rohde M."/>
            <person name="Galperin M.Y."/>
            <person name="Jogler C."/>
        </authorList>
    </citation>
    <scope>NUCLEOTIDE SEQUENCE [LARGE SCALE GENOMIC DNA]</scope>
    <source>
        <strain evidence="1 2">Pla52n</strain>
    </source>
</reference>
<name>A0A5C6ANK0_9BACT</name>
<protein>
    <submittedName>
        <fullName evidence="1">Putative addiction module component</fullName>
    </submittedName>
</protein>
<organism evidence="1 2">
    <name type="scientific">Stieleria varia</name>
    <dbReference type="NCBI Taxonomy" id="2528005"/>
    <lineage>
        <taxon>Bacteria</taxon>
        <taxon>Pseudomonadati</taxon>
        <taxon>Planctomycetota</taxon>
        <taxon>Planctomycetia</taxon>
        <taxon>Pirellulales</taxon>
        <taxon>Pirellulaceae</taxon>
        <taxon>Stieleria</taxon>
    </lineage>
</organism>
<dbReference type="EMBL" id="SJPN01000005">
    <property type="protein sequence ID" value="TWU00829.1"/>
    <property type="molecule type" value="Genomic_DNA"/>
</dbReference>
<keyword evidence="2" id="KW-1185">Reference proteome</keyword>
<evidence type="ECO:0000313" key="2">
    <source>
        <dbReference type="Proteomes" id="UP000320176"/>
    </source>
</evidence>
<dbReference type="Proteomes" id="UP000320176">
    <property type="component" value="Unassembled WGS sequence"/>
</dbReference>
<sequence length="73" mass="8472">MDIYTDSIQNLSEVDKLLLVQRIWSDLSSSDAIPLPEWLVSEVGRRRDQMIADPNLGHTHQDVLDRIRAWRDA</sequence>
<dbReference type="RefSeq" id="WP_197454780.1">
    <property type="nucleotide sequence ID" value="NZ_CP151726.1"/>
</dbReference>